<evidence type="ECO:0000313" key="1">
    <source>
        <dbReference type="EMBL" id="RZT93878.1"/>
    </source>
</evidence>
<dbReference type="Proteomes" id="UP000293671">
    <property type="component" value="Unassembled WGS sequence"/>
</dbReference>
<gene>
    <name evidence="1" type="ORF">EV670_3435</name>
</gene>
<evidence type="ECO:0000313" key="2">
    <source>
        <dbReference type="Proteomes" id="UP000293671"/>
    </source>
</evidence>
<organism evidence="1 2">
    <name type="scientific">Rivibacter subsaxonicus</name>
    <dbReference type="NCBI Taxonomy" id="457575"/>
    <lineage>
        <taxon>Bacteria</taxon>
        <taxon>Pseudomonadati</taxon>
        <taxon>Pseudomonadota</taxon>
        <taxon>Betaproteobacteria</taxon>
        <taxon>Burkholderiales</taxon>
        <taxon>Rivibacter</taxon>
    </lineage>
</organism>
<proteinExistence type="predicted"/>
<protein>
    <submittedName>
        <fullName evidence="1">Uncharacterized protein</fullName>
    </submittedName>
</protein>
<keyword evidence="2" id="KW-1185">Reference proteome</keyword>
<reference evidence="1 2" key="1">
    <citation type="submission" date="2019-02" db="EMBL/GenBank/DDBJ databases">
        <title>Genomic Encyclopedia of Type Strains, Phase IV (KMG-IV): sequencing the most valuable type-strain genomes for metagenomic binning, comparative biology and taxonomic classification.</title>
        <authorList>
            <person name="Goeker M."/>
        </authorList>
    </citation>
    <scope>NUCLEOTIDE SEQUENCE [LARGE SCALE GENOMIC DNA]</scope>
    <source>
        <strain evidence="1 2">DSM 19570</strain>
    </source>
</reference>
<dbReference type="AlphaFoldDB" id="A0A4Q7VF44"/>
<dbReference type="EMBL" id="SHKP01000008">
    <property type="protein sequence ID" value="RZT93878.1"/>
    <property type="molecule type" value="Genomic_DNA"/>
</dbReference>
<dbReference type="RefSeq" id="WP_130434409.1">
    <property type="nucleotide sequence ID" value="NZ_SHKP01000008.1"/>
</dbReference>
<dbReference type="OrthoDB" id="9151455at2"/>
<sequence>MLSSIKRLFGARPEAPQGDGLVAWAQARGHALKHVREGDGLVVEGRIEGNPWRLEWGAPQRSYILDRELRLRMELGLPPALQMLVTTRTLAEELEQAAYAMFTDGMQTRLDSGMPEEMRWLSMFDKVPVPALKGLRNRFHAIASMPEPLNAWLEGELAQRLEVASTQWLGAEDPFVLMTLRGRAYLRMEALRPQEAMLDGVLALFDTAARRAVTVVDEHGAQHGWPATMSTAWQSQYPLDAADDEDSR</sequence>
<accession>A0A4Q7VF44</accession>
<name>A0A4Q7VF44_9BURK</name>
<comment type="caution">
    <text evidence="1">The sequence shown here is derived from an EMBL/GenBank/DDBJ whole genome shotgun (WGS) entry which is preliminary data.</text>
</comment>